<keyword evidence="4" id="KW-1185">Reference proteome</keyword>
<gene>
    <name evidence="3" type="ORF">FIBRA_09600</name>
</gene>
<evidence type="ECO:0000313" key="3">
    <source>
        <dbReference type="EMBL" id="CCM07254.1"/>
    </source>
</evidence>
<sequence length="248" mass="27173">MRGPHRVDWLKVLRTVDVVISTPSILVSHDPADYPNIRVVATAGESCPVALADRWGQNATFYNCCGPTEVTIVNTMHHHSLGTPLTIGKPTPNNTIYVLDDNLQPTPRGMPGVMWAGGPCVCLGYVNRPELNRNKFARDPFSPEGGMMFNTGDIGRLRDDGELDYLGRIDDQVKIQGFRVELDGVSASISACPGVVQACAMLIQDELWAFYTPIEVPADAVQDVVAQLQPKYSVPKRYRALAALPLTR</sequence>
<keyword evidence="1" id="KW-0511">Multifunctional enzyme</keyword>
<dbReference type="InterPro" id="IPR042099">
    <property type="entry name" value="ANL_N_sf"/>
</dbReference>
<evidence type="ECO:0000259" key="2">
    <source>
        <dbReference type="Pfam" id="PF00501"/>
    </source>
</evidence>
<proteinExistence type="predicted"/>
<dbReference type="GO" id="GO:0005737">
    <property type="term" value="C:cytoplasm"/>
    <property type="evidence" value="ECO:0007669"/>
    <property type="project" value="TreeGrafter"/>
</dbReference>
<feature type="domain" description="AMP-dependent synthetase/ligase" evidence="2">
    <location>
        <begin position="28"/>
        <end position="125"/>
    </location>
</feature>
<dbReference type="InterPro" id="IPR045851">
    <property type="entry name" value="AMP-bd_C_sf"/>
</dbReference>
<dbReference type="GO" id="GO:0043041">
    <property type="term" value="P:amino acid activation for nonribosomal peptide biosynthetic process"/>
    <property type="evidence" value="ECO:0007669"/>
    <property type="project" value="TreeGrafter"/>
</dbReference>
<dbReference type="HOGENOM" id="CLU_1120207_0_0_1"/>
<dbReference type="PANTHER" id="PTHR45527:SF1">
    <property type="entry name" value="FATTY ACID SYNTHASE"/>
    <property type="match status" value="1"/>
</dbReference>
<dbReference type="STRING" id="599839.J7S6Q1"/>
<organism evidence="3 4">
    <name type="scientific">Fibroporia radiculosa</name>
    <dbReference type="NCBI Taxonomy" id="599839"/>
    <lineage>
        <taxon>Eukaryota</taxon>
        <taxon>Fungi</taxon>
        <taxon>Dikarya</taxon>
        <taxon>Basidiomycota</taxon>
        <taxon>Agaricomycotina</taxon>
        <taxon>Agaricomycetes</taxon>
        <taxon>Polyporales</taxon>
        <taxon>Fibroporiaceae</taxon>
        <taxon>Fibroporia</taxon>
    </lineage>
</organism>
<protein>
    <recommendedName>
        <fullName evidence="2">AMP-dependent synthetase/ligase domain-containing protein</fullName>
    </recommendedName>
</protein>
<dbReference type="RefSeq" id="XP_012177275.1">
    <property type="nucleotide sequence ID" value="XM_012321885.1"/>
</dbReference>
<dbReference type="PANTHER" id="PTHR45527">
    <property type="entry name" value="NONRIBOSOMAL PEPTIDE SYNTHETASE"/>
    <property type="match status" value="1"/>
</dbReference>
<dbReference type="InParanoid" id="J7S6Q1"/>
<dbReference type="InterPro" id="IPR000873">
    <property type="entry name" value="AMP-dep_synth/lig_dom"/>
</dbReference>
<reference evidence="3 4" key="1">
    <citation type="journal article" date="2012" name="Appl. Environ. Microbiol.">
        <title>Short-read sequencing for genomic analysis of the brown rot fungus Fibroporia radiculosa.</title>
        <authorList>
            <person name="Tang J.D."/>
            <person name="Perkins A.D."/>
            <person name="Sonstegard T.S."/>
            <person name="Schroeder S.G."/>
            <person name="Burgess S.C."/>
            <person name="Diehl S.V."/>
        </authorList>
    </citation>
    <scope>NUCLEOTIDE SEQUENCE [LARGE SCALE GENOMIC DNA]</scope>
    <source>
        <strain evidence="3 4">TFFH 294</strain>
    </source>
</reference>
<dbReference type="Pfam" id="PF00501">
    <property type="entry name" value="AMP-binding"/>
    <property type="match status" value="1"/>
</dbReference>
<name>J7S6Q1_9APHY</name>
<accession>J7S6Q1</accession>
<dbReference type="GeneID" id="24102154"/>
<dbReference type="EMBL" id="HE797719">
    <property type="protein sequence ID" value="CCM07254.1"/>
    <property type="molecule type" value="Genomic_DNA"/>
</dbReference>
<dbReference type="GO" id="GO:0044550">
    <property type="term" value="P:secondary metabolite biosynthetic process"/>
    <property type="evidence" value="ECO:0007669"/>
    <property type="project" value="TreeGrafter"/>
</dbReference>
<dbReference type="Gene3D" id="3.40.50.12780">
    <property type="entry name" value="N-terminal domain of ligase-like"/>
    <property type="match status" value="1"/>
</dbReference>
<evidence type="ECO:0000256" key="1">
    <source>
        <dbReference type="ARBA" id="ARBA00023268"/>
    </source>
</evidence>
<dbReference type="OrthoDB" id="416786at2759"/>
<dbReference type="Proteomes" id="UP000006352">
    <property type="component" value="Unassembled WGS sequence"/>
</dbReference>
<dbReference type="AlphaFoldDB" id="J7S6Q1"/>
<evidence type="ECO:0000313" key="4">
    <source>
        <dbReference type="Proteomes" id="UP000006352"/>
    </source>
</evidence>
<dbReference type="Gene3D" id="3.30.300.30">
    <property type="match status" value="1"/>
</dbReference>
<dbReference type="GO" id="GO:0031177">
    <property type="term" value="F:phosphopantetheine binding"/>
    <property type="evidence" value="ECO:0007669"/>
    <property type="project" value="TreeGrafter"/>
</dbReference>
<dbReference type="SUPFAM" id="SSF56801">
    <property type="entry name" value="Acetyl-CoA synthetase-like"/>
    <property type="match status" value="1"/>
</dbReference>